<accession>A0ABR0K8Q8</accession>
<proteinExistence type="inferred from homology"/>
<gene>
    <name evidence="6" type="ORF">LTR24_005523</name>
</gene>
<dbReference type="SUPFAM" id="SSF51735">
    <property type="entry name" value="NAD(P)-binding Rossmann-fold domains"/>
    <property type="match status" value="1"/>
</dbReference>
<evidence type="ECO:0000313" key="7">
    <source>
        <dbReference type="Proteomes" id="UP001345013"/>
    </source>
</evidence>
<reference evidence="6 7" key="1">
    <citation type="submission" date="2023-08" db="EMBL/GenBank/DDBJ databases">
        <title>Black Yeasts Isolated from many extreme environments.</title>
        <authorList>
            <person name="Coleine C."/>
            <person name="Stajich J.E."/>
            <person name="Selbmann L."/>
        </authorList>
    </citation>
    <scope>NUCLEOTIDE SEQUENCE [LARGE SCALE GENOMIC DNA]</scope>
    <source>
        <strain evidence="6 7">CCFEE 5885</strain>
    </source>
</reference>
<dbReference type="InterPro" id="IPR008030">
    <property type="entry name" value="NmrA-like"/>
</dbReference>
<evidence type="ECO:0000256" key="4">
    <source>
        <dbReference type="SAM" id="MobiDB-lite"/>
    </source>
</evidence>
<dbReference type="Proteomes" id="UP001345013">
    <property type="component" value="Unassembled WGS sequence"/>
</dbReference>
<protein>
    <recommendedName>
        <fullName evidence="5">NmrA-like domain-containing protein</fullName>
    </recommendedName>
</protein>
<dbReference type="PANTHER" id="PTHR47706">
    <property type="entry name" value="NMRA-LIKE FAMILY PROTEIN"/>
    <property type="match status" value="1"/>
</dbReference>
<evidence type="ECO:0000256" key="3">
    <source>
        <dbReference type="ARBA" id="ARBA00023002"/>
    </source>
</evidence>
<name>A0ABR0K8Q8_9EURO</name>
<evidence type="ECO:0000313" key="6">
    <source>
        <dbReference type="EMBL" id="KAK5092082.1"/>
    </source>
</evidence>
<feature type="region of interest" description="Disordered" evidence="4">
    <location>
        <begin position="35"/>
        <end position="54"/>
    </location>
</feature>
<comment type="caution">
    <text evidence="6">The sequence shown here is derived from an EMBL/GenBank/DDBJ whole genome shotgun (WGS) entry which is preliminary data.</text>
</comment>
<dbReference type="InterPro" id="IPR051609">
    <property type="entry name" value="NmrA/Isoflavone_reductase-like"/>
</dbReference>
<comment type="similarity">
    <text evidence="1">Belongs to the NmrA-type oxidoreductase family. Isoflavone reductase subfamily.</text>
</comment>
<keyword evidence="2" id="KW-0521">NADP</keyword>
<evidence type="ECO:0000259" key="5">
    <source>
        <dbReference type="Pfam" id="PF05368"/>
    </source>
</evidence>
<dbReference type="EMBL" id="JAVRRG010000064">
    <property type="protein sequence ID" value="KAK5092082.1"/>
    <property type="molecule type" value="Genomic_DNA"/>
</dbReference>
<sequence length="294" mass="31735">MVNVAVAGGTSPTLGQSIIQAILATGKHKVLILSRRESSPGPTNVHTPPPSKYGASIEHVDYTSAKRLTTTLADHSIDTLVSVLKILDLKENISYHTNLLQACQAAGLRRYILSDWSMAAPAHSRVDLLAHKAELHALGQEHMKSAGEKGEHVVECCTIQNGGSLEYFAQGSRDQTLRAGLEDDLMLEYMDIAAKRLVIPCRSKEPPVPARVTMTSLRDIGRFVAASLDLRRGEMTGQMGIAGATCSFDSVVTTVFAFPAIADMALEYTTAEECRGVAAEKNQALHGTQRGVRR</sequence>
<dbReference type="InterPro" id="IPR036291">
    <property type="entry name" value="NAD(P)-bd_dom_sf"/>
</dbReference>
<dbReference type="PANTHER" id="PTHR47706:SF4">
    <property type="entry name" value="NMRA-LIKE DOMAIN-CONTAINING PROTEIN"/>
    <property type="match status" value="1"/>
</dbReference>
<organism evidence="6 7">
    <name type="scientific">Lithohypha guttulata</name>
    <dbReference type="NCBI Taxonomy" id="1690604"/>
    <lineage>
        <taxon>Eukaryota</taxon>
        <taxon>Fungi</taxon>
        <taxon>Dikarya</taxon>
        <taxon>Ascomycota</taxon>
        <taxon>Pezizomycotina</taxon>
        <taxon>Eurotiomycetes</taxon>
        <taxon>Chaetothyriomycetidae</taxon>
        <taxon>Chaetothyriales</taxon>
        <taxon>Trichomeriaceae</taxon>
        <taxon>Lithohypha</taxon>
    </lineage>
</organism>
<evidence type="ECO:0000256" key="1">
    <source>
        <dbReference type="ARBA" id="ARBA00005725"/>
    </source>
</evidence>
<keyword evidence="3" id="KW-0560">Oxidoreductase</keyword>
<dbReference type="Gene3D" id="3.40.50.720">
    <property type="entry name" value="NAD(P)-binding Rossmann-like Domain"/>
    <property type="match status" value="1"/>
</dbReference>
<evidence type="ECO:0000256" key="2">
    <source>
        <dbReference type="ARBA" id="ARBA00022857"/>
    </source>
</evidence>
<keyword evidence="7" id="KW-1185">Reference proteome</keyword>
<feature type="domain" description="NmrA-like" evidence="5">
    <location>
        <begin position="4"/>
        <end position="253"/>
    </location>
</feature>
<dbReference type="Pfam" id="PF05368">
    <property type="entry name" value="NmrA"/>
    <property type="match status" value="1"/>
</dbReference>